<gene>
    <name evidence="1" type="ORF">EC957_003712</name>
</gene>
<accession>A0A9P6K0M8</accession>
<evidence type="ECO:0000313" key="1">
    <source>
        <dbReference type="EMBL" id="KAF9540790.1"/>
    </source>
</evidence>
<name>A0A9P6K0M8_9FUNG</name>
<sequence length="146" mass="16370">MNFDKLLSNIFTQVAGSSVVASQKSTPASNPIANVITRDSDALVYSNINTIWRPFGRDRYLVYHVPDLDYGKGVRKMGIKQNFKVIRALETEDTLKNASVQELVDAYMENTTVSSKYPTERIFDLTLQIFTPTANVSVPTPHLGFH</sequence>
<comment type="caution">
    <text evidence="1">The sequence shown here is derived from an EMBL/GenBank/DDBJ whole genome shotgun (WGS) entry which is preliminary data.</text>
</comment>
<reference evidence="1" key="1">
    <citation type="journal article" date="2020" name="Fungal Divers.">
        <title>Resolving the Mortierellaceae phylogeny through synthesis of multi-gene phylogenetics and phylogenomics.</title>
        <authorList>
            <person name="Vandepol N."/>
            <person name="Liber J."/>
            <person name="Desiro A."/>
            <person name="Na H."/>
            <person name="Kennedy M."/>
            <person name="Barry K."/>
            <person name="Grigoriev I.V."/>
            <person name="Miller A.N."/>
            <person name="O'Donnell K."/>
            <person name="Stajich J.E."/>
            <person name="Bonito G."/>
        </authorList>
    </citation>
    <scope>NUCLEOTIDE SEQUENCE</scope>
    <source>
        <strain evidence="1">NRRL 2591</strain>
    </source>
</reference>
<dbReference type="EMBL" id="JAAAXW010000187">
    <property type="protein sequence ID" value="KAF9540790.1"/>
    <property type="molecule type" value="Genomic_DNA"/>
</dbReference>
<proteinExistence type="predicted"/>
<evidence type="ECO:0000313" key="2">
    <source>
        <dbReference type="Proteomes" id="UP000723463"/>
    </source>
</evidence>
<keyword evidence="2" id="KW-1185">Reference proteome</keyword>
<dbReference type="AlphaFoldDB" id="A0A9P6K0M8"/>
<protein>
    <submittedName>
        <fullName evidence="1">Uncharacterized protein</fullName>
    </submittedName>
</protein>
<organism evidence="1 2">
    <name type="scientific">Mortierella hygrophila</name>
    <dbReference type="NCBI Taxonomy" id="979708"/>
    <lineage>
        <taxon>Eukaryota</taxon>
        <taxon>Fungi</taxon>
        <taxon>Fungi incertae sedis</taxon>
        <taxon>Mucoromycota</taxon>
        <taxon>Mortierellomycotina</taxon>
        <taxon>Mortierellomycetes</taxon>
        <taxon>Mortierellales</taxon>
        <taxon>Mortierellaceae</taxon>
        <taxon>Mortierella</taxon>
    </lineage>
</organism>
<dbReference type="Proteomes" id="UP000723463">
    <property type="component" value="Unassembled WGS sequence"/>
</dbReference>